<evidence type="ECO:0000256" key="3">
    <source>
        <dbReference type="ARBA" id="ARBA00012438"/>
    </source>
</evidence>
<dbReference type="PROSITE" id="PS50109">
    <property type="entry name" value="HIS_KIN"/>
    <property type="match status" value="1"/>
</dbReference>
<keyword evidence="10" id="KW-1133">Transmembrane helix</keyword>
<evidence type="ECO:0000313" key="14">
    <source>
        <dbReference type="Proteomes" id="UP000663918"/>
    </source>
</evidence>
<name>A0A975GX11_9CAUL</name>
<dbReference type="PROSITE" id="PS50885">
    <property type="entry name" value="HAMP"/>
    <property type="match status" value="1"/>
</dbReference>
<feature type="domain" description="Histidine kinase" evidence="11">
    <location>
        <begin position="293"/>
        <end position="498"/>
    </location>
</feature>
<dbReference type="KEGG" id="bgoe:IFJ75_03300"/>
<keyword evidence="6" id="KW-0808">Transferase</keyword>
<evidence type="ECO:0000256" key="5">
    <source>
        <dbReference type="ARBA" id="ARBA00022553"/>
    </source>
</evidence>
<dbReference type="GO" id="GO:0000155">
    <property type="term" value="F:phosphorelay sensor kinase activity"/>
    <property type="evidence" value="ECO:0007669"/>
    <property type="project" value="InterPro"/>
</dbReference>
<dbReference type="PANTHER" id="PTHR44936:SF10">
    <property type="entry name" value="SENSOR PROTEIN RSTB"/>
    <property type="match status" value="1"/>
</dbReference>
<dbReference type="PANTHER" id="PTHR44936">
    <property type="entry name" value="SENSOR PROTEIN CREC"/>
    <property type="match status" value="1"/>
</dbReference>
<evidence type="ECO:0000256" key="8">
    <source>
        <dbReference type="ARBA" id="ARBA00022777"/>
    </source>
</evidence>
<dbReference type="Gene3D" id="3.30.565.10">
    <property type="entry name" value="Histidine kinase-like ATPase, C-terminal domain"/>
    <property type="match status" value="1"/>
</dbReference>
<dbReference type="SUPFAM" id="SSF55874">
    <property type="entry name" value="ATPase domain of HSP90 chaperone/DNA topoisomerase II/histidine kinase"/>
    <property type="match status" value="1"/>
</dbReference>
<dbReference type="GO" id="GO:0005524">
    <property type="term" value="F:ATP binding"/>
    <property type="evidence" value="ECO:0007669"/>
    <property type="project" value="UniProtKB-KW"/>
</dbReference>
<dbReference type="Gene3D" id="1.10.287.130">
    <property type="match status" value="1"/>
</dbReference>
<keyword evidence="7" id="KW-0547">Nucleotide-binding</keyword>
<dbReference type="Gene3D" id="6.10.340.10">
    <property type="match status" value="1"/>
</dbReference>
<dbReference type="PRINTS" id="PR00344">
    <property type="entry name" value="BCTRLSENSOR"/>
</dbReference>
<feature type="transmembrane region" description="Helical" evidence="10">
    <location>
        <begin position="212"/>
        <end position="231"/>
    </location>
</feature>
<evidence type="ECO:0000256" key="6">
    <source>
        <dbReference type="ARBA" id="ARBA00022679"/>
    </source>
</evidence>
<comment type="subcellular location">
    <subcellularLocation>
        <location evidence="2">Cell membrane</location>
        <topology evidence="2">Multi-pass membrane protein</topology>
    </subcellularLocation>
</comment>
<protein>
    <recommendedName>
        <fullName evidence="3">histidine kinase</fullName>
        <ecNumber evidence="3">2.7.13.3</ecNumber>
    </recommendedName>
</protein>
<evidence type="ECO:0000259" key="11">
    <source>
        <dbReference type="PROSITE" id="PS50109"/>
    </source>
</evidence>
<gene>
    <name evidence="13" type="ORF">IFJ75_03300</name>
</gene>
<keyword evidence="9" id="KW-0067">ATP-binding</keyword>
<keyword evidence="10" id="KW-0812">Transmembrane</keyword>
<sequence>MFAAILPGLVGVFLRVYENTLVRQTESELIAQTAALSATAEALWPGAVPRVVTPEARLEPGYYQPEGATIDLGSTPVLPARPDVRPAPAPDPDAVLLNERLQPIADETARTTLASIVLLDGRGTVIDGYGKGGSLADLPEVRSALAGRPYTVLRRNADYHPRYSMEWLSRASGLRIHHARPIVVDGQVRGVILTSRSPRALFKGVYQDRIKIALGILGTLSVIAVLAVLVARGIARPIEKLSEAAREVTTGGGTLPPAPATSAVEIRTLYEDFSLMAEAVDRRSRYLRDFAAAVSHEFKTPLAGIQGAVELLQDHGETMETGQRKRFLDNIAADARRLAGLVTRLLDLARADMARPDANLAIDVVPAVSKAVDARAGELEITVDLNDPPPVAVPPATLEMVISTLLENSRQAGATRVVISARGKDRDLILTVADDGPGVPPGDADRVFEPFFTSKRSEGGAGLGLSIAVSLLAASRASIRLRPTTEGATFEVTLPIAGR</sequence>
<evidence type="ECO:0000256" key="10">
    <source>
        <dbReference type="SAM" id="Phobius"/>
    </source>
</evidence>
<reference evidence="13" key="1">
    <citation type="submission" date="2020-09" db="EMBL/GenBank/DDBJ databases">
        <title>Brevundimonas sp. LVF2 isolated from a puddle in Goettingen, Germany.</title>
        <authorList>
            <person name="Friedrich I."/>
            <person name="Klassen A."/>
            <person name="Hannes N."/>
            <person name="Schneider D."/>
            <person name="Hertel R."/>
            <person name="Daniel R."/>
        </authorList>
    </citation>
    <scope>NUCLEOTIDE SEQUENCE</scope>
    <source>
        <strain evidence="13">LVF2</strain>
    </source>
</reference>
<dbReference type="InterPro" id="IPR003660">
    <property type="entry name" value="HAMP_dom"/>
</dbReference>
<dbReference type="InterPro" id="IPR003594">
    <property type="entry name" value="HATPase_dom"/>
</dbReference>
<dbReference type="SMART" id="SM00388">
    <property type="entry name" value="HisKA"/>
    <property type="match status" value="1"/>
</dbReference>
<proteinExistence type="predicted"/>
<accession>A0A975GX11</accession>
<keyword evidence="10" id="KW-0472">Membrane</keyword>
<evidence type="ECO:0000256" key="2">
    <source>
        <dbReference type="ARBA" id="ARBA00004651"/>
    </source>
</evidence>
<dbReference type="InterPro" id="IPR005467">
    <property type="entry name" value="His_kinase_dom"/>
</dbReference>
<dbReference type="EMBL" id="CP062222">
    <property type="protein sequence ID" value="QTC93177.1"/>
    <property type="molecule type" value="Genomic_DNA"/>
</dbReference>
<dbReference type="InterPro" id="IPR003661">
    <property type="entry name" value="HisK_dim/P_dom"/>
</dbReference>
<dbReference type="SUPFAM" id="SSF47384">
    <property type="entry name" value="Homodimeric domain of signal transducing histidine kinase"/>
    <property type="match status" value="1"/>
</dbReference>
<dbReference type="Pfam" id="PF02518">
    <property type="entry name" value="HATPase_c"/>
    <property type="match status" value="1"/>
</dbReference>
<evidence type="ECO:0000256" key="1">
    <source>
        <dbReference type="ARBA" id="ARBA00000085"/>
    </source>
</evidence>
<dbReference type="InterPro" id="IPR036890">
    <property type="entry name" value="HATPase_C_sf"/>
</dbReference>
<keyword evidence="5" id="KW-0597">Phosphoprotein</keyword>
<evidence type="ECO:0000256" key="7">
    <source>
        <dbReference type="ARBA" id="ARBA00022741"/>
    </source>
</evidence>
<comment type="catalytic activity">
    <reaction evidence="1">
        <text>ATP + protein L-histidine = ADP + protein N-phospho-L-histidine.</text>
        <dbReference type="EC" id="2.7.13.3"/>
    </reaction>
</comment>
<evidence type="ECO:0000259" key="12">
    <source>
        <dbReference type="PROSITE" id="PS50885"/>
    </source>
</evidence>
<organism evidence="13 14">
    <name type="scientific">Brevundimonas goettingensis</name>
    <dbReference type="NCBI Taxonomy" id="2774190"/>
    <lineage>
        <taxon>Bacteria</taxon>
        <taxon>Pseudomonadati</taxon>
        <taxon>Pseudomonadota</taxon>
        <taxon>Alphaproteobacteria</taxon>
        <taxon>Caulobacterales</taxon>
        <taxon>Caulobacteraceae</taxon>
        <taxon>Brevundimonas</taxon>
    </lineage>
</organism>
<evidence type="ECO:0000313" key="13">
    <source>
        <dbReference type="EMBL" id="QTC93177.1"/>
    </source>
</evidence>
<dbReference type="GO" id="GO:0005886">
    <property type="term" value="C:plasma membrane"/>
    <property type="evidence" value="ECO:0007669"/>
    <property type="project" value="UniProtKB-SubCell"/>
</dbReference>
<dbReference type="EC" id="2.7.13.3" evidence="3"/>
<dbReference type="InterPro" id="IPR004358">
    <property type="entry name" value="Sig_transdc_His_kin-like_C"/>
</dbReference>
<dbReference type="InterPro" id="IPR050980">
    <property type="entry name" value="2C_sensor_his_kinase"/>
</dbReference>
<feature type="domain" description="HAMP" evidence="12">
    <location>
        <begin position="232"/>
        <end position="285"/>
    </location>
</feature>
<keyword evidence="8 13" id="KW-0418">Kinase</keyword>
<dbReference type="CDD" id="cd00082">
    <property type="entry name" value="HisKA"/>
    <property type="match status" value="1"/>
</dbReference>
<dbReference type="InterPro" id="IPR036097">
    <property type="entry name" value="HisK_dim/P_sf"/>
</dbReference>
<dbReference type="Proteomes" id="UP000663918">
    <property type="component" value="Chromosome"/>
</dbReference>
<evidence type="ECO:0000256" key="9">
    <source>
        <dbReference type="ARBA" id="ARBA00022840"/>
    </source>
</evidence>
<dbReference type="SMART" id="SM00387">
    <property type="entry name" value="HATPase_c"/>
    <property type="match status" value="1"/>
</dbReference>
<keyword evidence="4" id="KW-1003">Cell membrane</keyword>
<dbReference type="AlphaFoldDB" id="A0A975GX11"/>
<keyword evidence="14" id="KW-1185">Reference proteome</keyword>
<dbReference type="Pfam" id="PF00512">
    <property type="entry name" value="HisKA"/>
    <property type="match status" value="1"/>
</dbReference>
<dbReference type="Pfam" id="PF00672">
    <property type="entry name" value="HAMP"/>
    <property type="match status" value="1"/>
</dbReference>
<evidence type="ECO:0000256" key="4">
    <source>
        <dbReference type="ARBA" id="ARBA00022475"/>
    </source>
</evidence>